<sequence length="74" mass="7965">MPSSTIDNDLYTGSVVRSWPETGAAGPNPTSEPTLWSTWAESGPEPEWPEMADLVIEELEWPGSALALPTYCAA</sequence>
<evidence type="ECO:0000256" key="1">
    <source>
        <dbReference type="SAM" id="MobiDB-lite"/>
    </source>
</evidence>
<feature type="compositionally biased region" description="Polar residues" evidence="1">
    <location>
        <begin position="28"/>
        <end position="40"/>
    </location>
</feature>
<dbReference type="RefSeq" id="WP_185053045.1">
    <property type="nucleotide sequence ID" value="NZ_BAABIX010000017.1"/>
</dbReference>
<reference evidence="2 3" key="1">
    <citation type="submission" date="2020-08" db="EMBL/GenBank/DDBJ databases">
        <title>Genomic Encyclopedia of Type Strains, Phase IV (KMG-IV): sequencing the most valuable type-strain genomes for metagenomic binning, comparative biology and taxonomic classification.</title>
        <authorList>
            <person name="Goeker M."/>
        </authorList>
    </citation>
    <scope>NUCLEOTIDE SEQUENCE [LARGE SCALE GENOMIC DNA]</scope>
    <source>
        <strain evidence="2 3">DSM 45615</strain>
    </source>
</reference>
<dbReference type="AlphaFoldDB" id="A0A840P8W2"/>
<name>A0A840P8W2_9ACTN</name>
<dbReference type="EMBL" id="JACHGN010000013">
    <property type="protein sequence ID" value="MBB5136108.1"/>
    <property type="molecule type" value="Genomic_DNA"/>
</dbReference>
<organism evidence="2 3">
    <name type="scientific">Thermocatellispora tengchongensis</name>
    <dbReference type="NCBI Taxonomy" id="1073253"/>
    <lineage>
        <taxon>Bacteria</taxon>
        <taxon>Bacillati</taxon>
        <taxon>Actinomycetota</taxon>
        <taxon>Actinomycetes</taxon>
        <taxon>Streptosporangiales</taxon>
        <taxon>Streptosporangiaceae</taxon>
        <taxon>Thermocatellispora</taxon>
    </lineage>
</organism>
<protein>
    <submittedName>
        <fullName evidence="2">Uncharacterized protein</fullName>
    </submittedName>
</protein>
<comment type="caution">
    <text evidence="2">The sequence shown here is derived from an EMBL/GenBank/DDBJ whole genome shotgun (WGS) entry which is preliminary data.</text>
</comment>
<dbReference type="Proteomes" id="UP000578449">
    <property type="component" value="Unassembled WGS sequence"/>
</dbReference>
<evidence type="ECO:0000313" key="3">
    <source>
        <dbReference type="Proteomes" id="UP000578449"/>
    </source>
</evidence>
<feature type="region of interest" description="Disordered" evidence="1">
    <location>
        <begin position="18"/>
        <end position="44"/>
    </location>
</feature>
<keyword evidence="3" id="KW-1185">Reference proteome</keyword>
<evidence type="ECO:0000313" key="2">
    <source>
        <dbReference type="EMBL" id="MBB5136108.1"/>
    </source>
</evidence>
<gene>
    <name evidence="2" type="ORF">HNP84_005852</name>
</gene>
<proteinExistence type="predicted"/>
<accession>A0A840P8W2</accession>